<dbReference type="SMART" id="SM00256">
    <property type="entry name" value="FBOX"/>
    <property type="match status" value="1"/>
</dbReference>
<dbReference type="STRING" id="27334.A0A0A2K0B4"/>
<dbReference type="CDD" id="cd09917">
    <property type="entry name" value="F-box_SF"/>
    <property type="match status" value="1"/>
</dbReference>
<proteinExistence type="predicted"/>
<evidence type="ECO:0000313" key="2">
    <source>
        <dbReference type="EMBL" id="KGO60333.1"/>
    </source>
</evidence>
<evidence type="ECO:0000313" key="3">
    <source>
        <dbReference type="Proteomes" id="UP000030143"/>
    </source>
</evidence>
<gene>
    <name evidence="2" type="ORF">PEX2_035110</name>
</gene>
<dbReference type="Gene3D" id="1.20.1280.50">
    <property type="match status" value="1"/>
</dbReference>
<evidence type="ECO:0000259" key="1">
    <source>
        <dbReference type="PROSITE" id="PS50181"/>
    </source>
</evidence>
<dbReference type="HOGENOM" id="CLU_533277_0_0_1"/>
<dbReference type="GeneID" id="27676205"/>
<dbReference type="VEuPathDB" id="FungiDB:PEXP_021790"/>
<dbReference type="EMBL" id="JQFZ01000076">
    <property type="protein sequence ID" value="KGO60333.1"/>
    <property type="molecule type" value="Genomic_DNA"/>
</dbReference>
<dbReference type="Pfam" id="PF00646">
    <property type="entry name" value="F-box"/>
    <property type="match status" value="1"/>
</dbReference>
<dbReference type="InterPro" id="IPR036047">
    <property type="entry name" value="F-box-like_dom_sf"/>
</dbReference>
<keyword evidence="3" id="KW-1185">Reference proteome</keyword>
<sequence length="511" mass="57882">MDSTTQPILAGFMALRDSSSRRAALNEILDSLTSHEIREVKSRLETMKFQCDFLDKLPLELVNMLVRNLDLADLVLLRRVSKRWRALLSSTIVITAAIKYHMGKSVIKPGSTPAAFDALIKKRLRAERGMPAVMATIPCYLSRDIDDALNRDSISYCNGVCAWIDEFTDRTTIFTVDLPSGKNRALTTANREEFSHVQVSDTLVSATSVRGYCHVWNRSNEEHKFFRIPSLQFVHYISIGSKVMLSYGDSIVHFCFDSGIARSIKIGPSILLLSVSAEEDGLSVVCVRRKDGINIQLREDDSLLWEEHHLQIQKFSVHDNRFICTWEQYRELPFRHYKLWGVQCEPKVTAPPYRGCMRPGQSSTLLELCTTGANRNSYLTNDLPLREYGSLSLSLEADDRITVHLHPVGLNLRNPHADLDYSARGLGLIYCFEDYHLSTKTTLHIGCEFSEPSHAHDAKACQFKSLHTVVFPDERSCTSVLGDGDFVIFPVDKAIWVWCFDETWIPSGILI</sequence>
<organism evidence="2 3">
    <name type="scientific">Penicillium expansum</name>
    <name type="common">Blue mold rot fungus</name>
    <dbReference type="NCBI Taxonomy" id="27334"/>
    <lineage>
        <taxon>Eukaryota</taxon>
        <taxon>Fungi</taxon>
        <taxon>Dikarya</taxon>
        <taxon>Ascomycota</taxon>
        <taxon>Pezizomycotina</taxon>
        <taxon>Eurotiomycetes</taxon>
        <taxon>Eurotiomycetidae</taxon>
        <taxon>Eurotiales</taxon>
        <taxon>Aspergillaceae</taxon>
        <taxon>Penicillium</taxon>
    </lineage>
</organism>
<feature type="domain" description="F-box" evidence="1">
    <location>
        <begin position="51"/>
        <end position="97"/>
    </location>
</feature>
<name>A0A0A2K0B4_PENEN</name>
<dbReference type="PROSITE" id="PS50181">
    <property type="entry name" value="FBOX"/>
    <property type="match status" value="1"/>
</dbReference>
<accession>A0A0A2K0B4</accession>
<reference evidence="2 3" key="1">
    <citation type="journal article" date="2015" name="Mol. Plant Microbe Interact.">
        <title>Genome, transcriptome, and functional analyses of Penicillium expansum provide new insights into secondary metabolism and pathogenicity.</title>
        <authorList>
            <person name="Ballester A.R."/>
            <person name="Marcet-Houben M."/>
            <person name="Levin E."/>
            <person name="Sela N."/>
            <person name="Selma-Lazaro C."/>
            <person name="Carmona L."/>
            <person name="Wisniewski M."/>
            <person name="Droby S."/>
            <person name="Gonzalez-Candelas L."/>
            <person name="Gabaldon T."/>
        </authorList>
    </citation>
    <scope>NUCLEOTIDE SEQUENCE [LARGE SCALE GENOMIC DNA]</scope>
    <source>
        <strain evidence="2 3">MD-8</strain>
    </source>
</reference>
<dbReference type="InterPro" id="IPR001810">
    <property type="entry name" value="F-box_dom"/>
</dbReference>
<dbReference type="SUPFAM" id="SSF81383">
    <property type="entry name" value="F-box domain"/>
    <property type="match status" value="1"/>
</dbReference>
<protein>
    <recommendedName>
        <fullName evidence="1">F-box domain-containing protein</fullName>
    </recommendedName>
</protein>
<dbReference type="OrthoDB" id="5295250at2759"/>
<dbReference type="AlphaFoldDB" id="A0A0A2K0B4"/>
<dbReference type="RefSeq" id="XP_016601399.1">
    <property type="nucleotide sequence ID" value="XM_016740786.1"/>
</dbReference>
<dbReference type="Proteomes" id="UP000030143">
    <property type="component" value="Unassembled WGS sequence"/>
</dbReference>
<dbReference type="PhylomeDB" id="A0A0A2K0B4"/>
<comment type="caution">
    <text evidence="2">The sequence shown here is derived from an EMBL/GenBank/DDBJ whole genome shotgun (WGS) entry which is preliminary data.</text>
</comment>